<feature type="transmembrane region" description="Helical" evidence="2">
    <location>
        <begin position="33"/>
        <end position="53"/>
    </location>
</feature>
<evidence type="ECO:0000313" key="3">
    <source>
        <dbReference type="EMBL" id="EHY64742.1"/>
    </source>
</evidence>
<accession>H8ZEX6</accession>
<name>H8ZEX6_NEMA1</name>
<dbReference type="Proteomes" id="UP000005622">
    <property type="component" value="Unassembled WGS sequence"/>
</dbReference>
<reference evidence="3" key="1">
    <citation type="submission" date="2011-03" db="EMBL/GenBank/DDBJ databases">
        <title>The Genome Sequence of Nematocida sp1 strain ERTm2.</title>
        <authorList>
            <consortium name="The Broad Institute Genome Sequencing Platform"/>
            <consortium name="The Broad Institute Genome Sequencing Center for Infectious Disease"/>
            <person name="Cuomo C."/>
            <person name="Troemel E."/>
            <person name="Young S.K."/>
            <person name="Zeng Q."/>
            <person name="Gargeya S."/>
            <person name="Fitzgerald M."/>
            <person name="Haas B."/>
            <person name="Abouelleil A."/>
            <person name="Alvarado L."/>
            <person name="Arachchi H.M."/>
            <person name="Berlin A."/>
            <person name="Brown A."/>
            <person name="Chapman S.B."/>
            <person name="Chen Z."/>
            <person name="Dunbar C."/>
            <person name="Freedman E."/>
            <person name="Gearin G."/>
            <person name="Gellesch M."/>
            <person name="Goldberg J."/>
            <person name="Griggs A."/>
            <person name="Gujja S."/>
            <person name="Heilman E.R."/>
            <person name="Heiman D."/>
            <person name="Howarth C."/>
            <person name="Larson L."/>
            <person name="Lui A."/>
            <person name="MacDonald P.J.P."/>
            <person name="Mehta T."/>
            <person name="Montmayeur A."/>
            <person name="Murphy C."/>
            <person name="Neiman D."/>
            <person name="Pearson M."/>
            <person name="Priest M."/>
            <person name="Roberts A."/>
            <person name="Saif S."/>
            <person name="Shea T."/>
            <person name="Shenoy N."/>
            <person name="Sisk P."/>
            <person name="Stolte C."/>
            <person name="Sykes S."/>
            <person name="White J."/>
            <person name="Yandava C."/>
            <person name="Wortman J."/>
            <person name="Nusbaum C."/>
            <person name="Birren B."/>
        </authorList>
    </citation>
    <scope>NUCLEOTIDE SEQUENCE</scope>
    <source>
        <strain evidence="3">ERTm2</strain>
    </source>
</reference>
<gene>
    <name evidence="3" type="ORF">NERG_02145</name>
</gene>
<sequence length="990" mass="115402">MCKLFFSTVKNISLDRYKYTKSYSSSTKQAQGAYTYAVLSIMLVALLCARAIITPDIISDMRDYKVNNLKEGPFRINPYGALNMMHGYVYTKMGLMHNKRFFSPEISINYRMSFILEDDKQKIKNIIQEYGKDTVHETYNMSEYSKEYHSTLIKLFPSCDGHLTIETCKEDSFFMFINSAAARTHAHKILASLLLLSEGIDVPIKLEKTKDRIVLSLQKTNENMVHFNINMHGPDPSLKYADVGHYKGYWEAMEVIEFFIKSKNNPVHKKKGYTLPKTYKEFKTGKFLDSTEFLIQSYIYECITTREELCLFAQTVHDLLWEHIETSSVPKRLLNEKHISAVNLFYSYFTDSEDTKCDRTLLFTLLSADNLNNREITFSLELESSSHTIEKPKFHMREIKSIKVISANLRDLYISDRTFVTMDFSGIQSTAKFINCVETSLLFMFCAFTYNYNTQMYMPENIPHASENLRKFFSKYRHVFQRVTRSMHDEWNKVVADLDNEDIYYRRTNLNHVDNGLLNILCVISEIAGIYSEEKEKIDEIRELILNEGAMLSHDILGLVRTCIASMMNKIFHNRRPCNVDVIYLKKLKVSDRTELIGEIRIRCCLSPNESVDIYLNSKQNDTNVKLVPLRNSEIYHNNHIQYCLIMKHQIKRPQSFIAFLLESYLDYTETIHLLETSGMEVYDIASKALKEEKGEVLSMNRFFLSRKIFGDIYKSHIIYYFFIKAIEMDLPKDSCIVRFVSNVLGTGSFKTSLLKKDIFRLLFSFKNNIDYFPNVFVDFNNVSFAAFFHSSILQILKHLAHIDAPEIIYNVLCRHLEMCNSNEIEAISYLFWIADMDSAKHILWHLTKKGSDASYIDSLVKNIKSLSKSNSQNVLDTAINTLLISIITITCTDVIEFDYIIKKCCDLLILYIDRYFPIRIKPKYALIRHSMNTLIEIKSDLKNNRRHIKKLKKNMSAVIERYKSTLSEYTIEEASRTSLFNAYYLPGNV</sequence>
<feature type="coiled-coil region" evidence="1">
    <location>
        <begin position="935"/>
        <end position="962"/>
    </location>
</feature>
<dbReference type="HOGENOM" id="CLU_009683_3_0_1"/>
<keyword evidence="2" id="KW-1133">Transmembrane helix</keyword>
<dbReference type="EMBL" id="JH604638">
    <property type="protein sequence ID" value="EHY64742.1"/>
    <property type="molecule type" value="Genomic_DNA"/>
</dbReference>
<keyword evidence="1" id="KW-0175">Coiled coil</keyword>
<evidence type="ECO:0000256" key="1">
    <source>
        <dbReference type="SAM" id="Coils"/>
    </source>
</evidence>
<proteinExistence type="predicted"/>
<protein>
    <submittedName>
        <fullName evidence="3">Uncharacterized protein</fullName>
    </submittedName>
</protein>
<keyword evidence="2" id="KW-0812">Transmembrane</keyword>
<dbReference type="AlphaFoldDB" id="H8ZEX6"/>
<evidence type="ECO:0000256" key="2">
    <source>
        <dbReference type="SAM" id="Phobius"/>
    </source>
</evidence>
<organism evidence="3">
    <name type="scientific">Nematocida ausubeli (strain ATCC PRA-371 / ERTm2)</name>
    <name type="common">Nematode killer fungus</name>
    <dbReference type="NCBI Taxonomy" id="1913371"/>
    <lineage>
        <taxon>Eukaryota</taxon>
        <taxon>Fungi</taxon>
        <taxon>Fungi incertae sedis</taxon>
        <taxon>Microsporidia</taxon>
        <taxon>Nematocida</taxon>
    </lineage>
</organism>
<keyword evidence="2" id="KW-0472">Membrane</keyword>